<dbReference type="InParanoid" id="E9GKT1"/>
<dbReference type="HOGENOM" id="CLU_029491_0_0_1"/>
<dbReference type="InterPro" id="IPR001073">
    <property type="entry name" value="C1q_dom"/>
</dbReference>
<dbReference type="Gene3D" id="2.60.120.40">
    <property type="match status" value="1"/>
</dbReference>
<reference evidence="7 8" key="1">
    <citation type="journal article" date="2011" name="Science">
        <title>The ecoresponsive genome of Daphnia pulex.</title>
        <authorList>
            <person name="Colbourne J.K."/>
            <person name="Pfrender M.E."/>
            <person name="Gilbert D."/>
            <person name="Thomas W.K."/>
            <person name="Tucker A."/>
            <person name="Oakley T.H."/>
            <person name="Tokishita S."/>
            <person name="Aerts A."/>
            <person name="Arnold G.J."/>
            <person name="Basu M.K."/>
            <person name="Bauer D.J."/>
            <person name="Caceres C.E."/>
            <person name="Carmel L."/>
            <person name="Casola C."/>
            <person name="Choi J.H."/>
            <person name="Detter J.C."/>
            <person name="Dong Q."/>
            <person name="Dusheyko S."/>
            <person name="Eads B.D."/>
            <person name="Frohlich T."/>
            <person name="Geiler-Samerotte K.A."/>
            <person name="Gerlach D."/>
            <person name="Hatcher P."/>
            <person name="Jogdeo S."/>
            <person name="Krijgsveld J."/>
            <person name="Kriventseva E.V."/>
            <person name="Kultz D."/>
            <person name="Laforsch C."/>
            <person name="Lindquist E."/>
            <person name="Lopez J."/>
            <person name="Manak J.R."/>
            <person name="Muller J."/>
            <person name="Pangilinan J."/>
            <person name="Patwardhan R.P."/>
            <person name="Pitluck S."/>
            <person name="Pritham E.J."/>
            <person name="Rechtsteiner A."/>
            <person name="Rho M."/>
            <person name="Rogozin I.B."/>
            <person name="Sakarya O."/>
            <person name="Salamov A."/>
            <person name="Schaack S."/>
            <person name="Shapiro H."/>
            <person name="Shiga Y."/>
            <person name="Skalitzky C."/>
            <person name="Smith Z."/>
            <person name="Souvorov A."/>
            <person name="Sung W."/>
            <person name="Tang Z."/>
            <person name="Tsuchiya D."/>
            <person name="Tu H."/>
            <person name="Vos H."/>
            <person name="Wang M."/>
            <person name="Wolf Y.I."/>
            <person name="Yamagata H."/>
            <person name="Yamada T."/>
            <person name="Ye Y."/>
            <person name="Shaw J.R."/>
            <person name="Andrews J."/>
            <person name="Crease T.J."/>
            <person name="Tang H."/>
            <person name="Lucas S.M."/>
            <person name="Robertson H.M."/>
            <person name="Bork P."/>
            <person name="Koonin E.V."/>
            <person name="Zdobnov E.M."/>
            <person name="Grigoriev I.V."/>
            <person name="Lynch M."/>
            <person name="Boore J.L."/>
        </authorList>
    </citation>
    <scope>NUCLEOTIDE SEQUENCE [LARGE SCALE GENOMIC DNA]</scope>
</reference>
<gene>
    <name evidence="7" type="ORF">DAPPUDRAFT_224885</name>
</gene>
<evidence type="ECO:0000256" key="3">
    <source>
        <dbReference type="ARBA" id="ARBA00022729"/>
    </source>
</evidence>
<keyword evidence="8" id="KW-1185">Reference proteome</keyword>
<keyword evidence="4" id="KW-0176">Collagen</keyword>
<evidence type="ECO:0000313" key="8">
    <source>
        <dbReference type="Proteomes" id="UP000000305"/>
    </source>
</evidence>
<evidence type="ECO:0000256" key="2">
    <source>
        <dbReference type="ARBA" id="ARBA00022525"/>
    </source>
</evidence>
<organism evidence="7 8">
    <name type="scientific">Daphnia pulex</name>
    <name type="common">Water flea</name>
    <dbReference type="NCBI Taxonomy" id="6669"/>
    <lineage>
        <taxon>Eukaryota</taxon>
        <taxon>Metazoa</taxon>
        <taxon>Ecdysozoa</taxon>
        <taxon>Arthropoda</taxon>
        <taxon>Crustacea</taxon>
        <taxon>Branchiopoda</taxon>
        <taxon>Diplostraca</taxon>
        <taxon>Cladocera</taxon>
        <taxon>Anomopoda</taxon>
        <taxon>Daphniidae</taxon>
        <taxon>Daphnia</taxon>
    </lineage>
</organism>
<dbReference type="AlphaFoldDB" id="E9GKT1"/>
<keyword evidence="2" id="KW-0964">Secreted</keyword>
<evidence type="ECO:0000259" key="6">
    <source>
        <dbReference type="PROSITE" id="PS50871"/>
    </source>
</evidence>
<dbReference type="Proteomes" id="UP000000305">
    <property type="component" value="Unassembled WGS sequence"/>
</dbReference>
<proteinExistence type="predicted"/>
<sequence length="467" mass="51299">MATLLQIEMKNALKAKDIRLEQLEQQHEILAKEVAQLKLDLHNEREINSRLAKKNDNAIETKSAARSSIPRTCTEARLADPTLTSGMHWIDPDGQGVGDDPIYVYCNTTTGSTSIPHDSEGPMNVGHCADPGCYSRAIKYDASSRQMAALAELSNECHQSIQYDCYYAPLEFYGTAISWWNDQNGNPKYFWSGGNTDNHICQCGIDGNCVESTMMCNCDSTAPVQLVDSGVITDKTVLPITRLNFGRTQLESSSGVHTLGRLECTGQVAVNGIPKSCQDLWRIGYTLSGMYNVMGTTMVESVYCDFTKLPNDSGFQKWMGYADVKSMPVYFYVQKSTTFNQANTPVPFEVVKLNIGNAMNIASGIFTAPRKGTYFFSLSGIAVIPSTKGHLDVGIALNGAVVGKGEANDYTGNGEWETYSLQLTLKLQAGDLISVQITSIATGVVLQDKNDHFTHFNGWLMQEELSQ</sequence>
<dbReference type="GO" id="GO:0005615">
    <property type="term" value="C:extracellular space"/>
    <property type="evidence" value="ECO:0000318"/>
    <property type="project" value="GO_Central"/>
</dbReference>
<evidence type="ECO:0000256" key="1">
    <source>
        <dbReference type="ARBA" id="ARBA00004613"/>
    </source>
</evidence>
<dbReference type="InterPro" id="IPR000885">
    <property type="entry name" value="Fib_collagen_C"/>
</dbReference>
<dbReference type="SMART" id="SM00110">
    <property type="entry name" value="C1Q"/>
    <property type="match status" value="1"/>
</dbReference>
<keyword evidence="3" id="KW-0732">Signal</keyword>
<name>E9GKT1_DAPPU</name>
<dbReference type="GO" id="GO:0005581">
    <property type="term" value="C:collagen trimer"/>
    <property type="evidence" value="ECO:0007669"/>
    <property type="project" value="UniProtKB-KW"/>
</dbReference>
<accession>E9GKT1</accession>
<keyword evidence="5" id="KW-0175">Coiled coil</keyword>
<dbReference type="KEGG" id="dpx:DAPPUDRAFT_224885"/>
<dbReference type="eggNOG" id="KOG3516">
    <property type="taxonomic scope" value="Eukaryota"/>
</dbReference>
<dbReference type="PROSITE" id="PS50871">
    <property type="entry name" value="C1Q"/>
    <property type="match status" value="1"/>
</dbReference>
<dbReference type="GO" id="GO:0005201">
    <property type="term" value="F:extracellular matrix structural constituent"/>
    <property type="evidence" value="ECO:0007669"/>
    <property type="project" value="InterPro"/>
</dbReference>
<dbReference type="Pfam" id="PF00386">
    <property type="entry name" value="C1q"/>
    <property type="match status" value="1"/>
</dbReference>
<dbReference type="PANTHER" id="PTHR22923:SF62">
    <property type="entry name" value="CVP18"/>
    <property type="match status" value="1"/>
</dbReference>
<evidence type="ECO:0000313" key="7">
    <source>
        <dbReference type="EMBL" id="EFX79914.1"/>
    </source>
</evidence>
<protein>
    <recommendedName>
        <fullName evidence="6">C1q domain-containing protein</fullName>
    </recommendedName>
</protein>
<feature type="coiled-coil region" evidence="5">
    <location>
        <begin position="6"/>
        <end position="40"/>
    </location>
</feature>
<dbReference type="OrthoDB" id="6355514at2759"/>
<dbReference type="Gene3D" id="2.60.120.1000">
    <property type="match status" value="1"/>
</dbReference>
<comment type="subcellular location">
    <subcellularLocation>
        <location evidence="1">Secreted</location>
    </subcellularLocation>
</comment>
<feature type="domain" description="C1q" evidence="6">
    <location>
        <begin position="324"/>
        <end position="467"/>
    </location>
</feature>
<dbReference type="PANTHER" id="PTHR22923">
    <property type="entry name" value="CEREBELLIN-RELATED"/>
    <property type="match status" value="1"/>
</dbReference>
<dbReference type="InterPro" id="IPR050822">
    <property type="entry name" value="Cerebellin_Synaptic_Org"/>
</dbReference>
<dbReference type="InterPro" id="IPR008983">
    <property type="entry name" value="Tumour_necrosis_fac-like_dom"/>
</dbReference>
<evidence type="ECO:0000256" key="4">
    <source>
        <dbReference type="ARBA" id="ARBA00023119"/>
    </source>
</evidence>
<dbReference type="EMBL" id="GL732550">
    <property type="protein sequence ID" value="EFX79914.1"/>
    <property type="molecule type" value="Genomic_DNA"/>
</dbReference>
<dbReference type="SMART" id="SM00038">
    <property type="entry name" value="COLFI"/>
    <property type="match status" value="1"/>
</dbReference>
<dbReference type="SUPFAM" id="SSF49842">
    <property type="entry name" value="TNF-like"/>
    <property type="match status" value="1"/>
</dbReference>
<evidence type="ECO:0000256" key="5">
    <source>
        <dbReference type="SAM" id="Coils"/>
    </source>
</evidence>
<dbReference type="Pfam" id="PF01410">
    <property type="entry name" value="COLFI"/>
    <property type="match status" value="1"/>
</dbReference>